<feature type="compositionally biased region" description="Low complexity" evidence="6">
    <location>
        <begin position="681"/>
        <end position="693"/>
    </location>
</feature>
<dbReference type="PANTHER" id="PTHR46481:SF10">
    <property type="entry name" value="ZINC FINGER BED DOMAIN-CONTAINING PROTEIN 39"/>
    <property type="match status" value="1"/>
</dbReference>
<dbReference type="Proteomes" id="UP000613580">
    <property type="component" value="Unassembled WGS sequence"/>
</dbReference>
<keyword evidence="4" id="KW-0862">Zinc</keyword>
<feature type="compositionally biased region" description="Low complexity" evidence="6">
    <location>
        <begin position="68"/>
        <end position="92"/>
    </location>
</feature>
<keyword evidence="5" id="KW-0539">Nucleus</keyword>
<evidence type="ECO:0000256" key="1">
    <source>
        <dbReference type="ARBA" id="ARBA00004123"/>
    </source>
</evidence>
<comment type="caution">
    <text evidence="7">The sequence shown here is derived from an EMBL/GenBank/DDBJ whole genome shotgun (WGS) entry which is preliminary data.</text>
</comment>
<evidence type="ECO:0000256" key="6">
    <source>
        <dbReference type="SAM" id="MobiDB-lite"/>
    </source>
</evidence>
<feature type="compositionally biased region" description="Basic and acidic residues" evidence="6">
    <location>
        <begin position="220"/>
        <end position="230"/>
    </location>
</feature>
<evidence type="ECO:0000256" key="2">
    <source>
        <dbReference type="ARBA" id="ARBA00022723"/>
    </source>
</evidence>
<organism evidence="7 8">
    <name type="scientific">Mycena chlorophos</name>
    <name type="common">Agaric fungus</name>
    <name type="synonym">Agaricus chlorophos</name>
    <dbReference type="NCBI Taxonomy" id="658473"/>
    <lineage>
        <taxon>Eukaryota</taxon>
        <taxon>Fungi</taxon>
        <taxon>Dikarya</taxon>
        <taxon>Basidiomycota</taxon>
        <taxon>Agaricomycotina</taxon>
        <taxon>Agaricomycetes</taxon>
        <taxon>Agaricomycetidae</taxon>
        <taxon>Agaricales</taxon>
        <taxon>Marasmiineae</taxon>
        <taxon>Mycenaceae</taxon>
        <taxon>Mycena</taxon>
    </lineage>
</organism>
<keyword evidence="3" id="KW-0863">Zinc-finger</keyword>
<feature type="region of interest" description="Disordered" evidence="6">
    <location>
        <begin position="681"/>
        <end position="706"/>
    </location>
</feature>
<keyword evidence="8" id="KW-1185">Reference proteome</keyword>
<evidence type="ECO:0000256" key="4">
    <source>
        <dbReference type="ARBA" id="ARBA00022833"/>
    </source>
</evidence>
<feature type="region of interest" description="Disordered" evidence="6">
    <location>
        <begin position="56"/>
        <end position="92"/>
    </location>
</feature>
<keyword evidence="2" id="KW-0479">Metal-binding</keyword>
<evidence type="ECO:0000256" key="5">
    <source>
        <dbReference type="ARBA" id="ARBA00023242"/>
    </source>
</evidence>
<dbReference type="OrthoDB" id="2690041at2759"/>
<evidence type="ECO:0000313" key="7">
    <source>
        <dbReference type="EMBL" id="KAF7318939.1"/>
    </source>
</evidence>
<dbReference type="InterPro" id="IPR012337">
    <property type="entry name" value="RNaseH-like_sf"/>
</dbReference>
<dbReference type="PANTHER" id="PTHR46481">
    <property type="entry name" value="ZINC FINGER BED DOMAIN-CONTAINING PROTEIN 4"/>
    <property type="match status" value="1"/>
</dbReference>
<evidence type="ECO:0000313" key="8">
    <source>
        <dbReference type="Proteomes" id="UP000613580"/>
    </source>
</evidence>
<gene>
    <name evidence="7" type="ORF">HMN09_00229700</name>
</gene>
<feature type="region of interest" description="Disordered" evidence="6">
    <location>
        <begin position="113"/>
        <end position="241"/>
    </location>
</feature>
<dbReference type="GO" id="GO:0008270">
    <property type="term" value="F:zinc ion binding"/>
    <property type="evidence" value="ECO:0007669"/>
    <property type="project" value="UniProtKB-KW"/>
</dbReference>
<proteinExistence type="predicted"/>
<protein>
    <submittedName>
        <fullName evidence="7">Dimer-Tnp-hAT domain-containing protein</fullName>
    </submittedName>
</protein>
<comment type="subcellular location">
    <subcellularLocation>
        <location evidence="1">Nucleus</location>
    </subcellularLocation>
</comment>
<dbReference type="EMBL" id="JACAZE010000003">
    <property type="protein sequence ID" value="KAF7318939.1"/>
    <property type="molecule type" value="Genomic_DNA"/>
</dbReference>
<dbReference type="GO" id="GO:0005634">
    <property type="term" value="C:nucleus"/>
    <property type="evidence" value="ECO:0007669"/>
    <property type="project" value="UniProtKB-SubCell"/>
</dbReference>
<dbReference type="SUPFAM" id="SSF53098">
    <property type="entry name" value="Ribonuclease H-like"/>
    <property type="match status" value="1"/>
</dbReference>
<dbReference type="InterPro" id="IPR052035">
    <property type="entry name" value="ZnF_BED_domain_contain"/>
</dbReference>
<evidence type="ECO:0000256" key="3">
    <source>
        <dbReference type="ARBA" id="ARBA00022771"/>
    </source>
</evidence>
<name>A0A8H6WNP0_MYCCL</name>
<reference evidence="7" key="1">
    <citation type="submission" date="2020-05" db="EMBL/GenBank/DDBJ databases">
        <title>Mycena genomes resolve the evolution of fungal bioluminescence.</title>
        <authorList>
            <person name="Tsai I.J."/>
        </authorList>
    </citation>
    <scope>NUCLEOTIDE SEQUENCE</scope>
    <source>
        <strain evidence="7">110903Hualien_Pintung</strain>
    </source>
</reference>
<accession>A0A8H6WNP0</accession>
<sequence>METPCICASADVCRCASSRWRAPQFYASYPPTPSPFSQQSAPQYPSPLSQYAERFSTYGDQNGGGSSLGSPLGWSGAGSSPGTWSPSGGSPGFGTFPALGGYGVASSSAGTWPQNYPPGINTIPFPGTGQPLTDQTNAPTPTTGRRRRTNAASGNPAPPKRVARASSSSNPRVSVPAAATCGVGPSTPTASEPSADAADSGGPAGGAGPPPTANSANSRKRADNRNKASDPDDIPAPDCTHADYQKPGVIYEKPDSDAFPHLVCRLCPNWKVYANVDGFVTTGRAHLEKNHGDIYATITSAAGIKRPHGESERRPKEPYTFEGWMQRLMGCMTLDNASNNDTAMAELADLINADRDATIPFHEDGNRIRCYGHIINIAAQTLMKEIKENPTAPLYTDGAPDFESEDYGRVLDLVADLEKDICGMVRAIVSACRASGQRREDLASTIKQGNDDGTWLLPLLQLLRDCETRWSSTYNSNDRVFVLYPAIHHWLERPAQAAIKHLQLSSSQLQLLSDLQTILQPAHYAQELLSAEQAPTLSLALPAFELLLQAWLALQKIMPDFEHYIGVGVNKIIEYVNKGRKSRIYALAMIINPTVKIEWLEQHWLPEDVKQAEEWIIEAMTAFVTAERHARARIPAPLARSSTEPAVHSAAHAQVSGFERLESLANPVRRIVTLPSLIAASRPPSERTTTAPSTPAPTRAPTPRLTEDERLAAETAARAADRAVAVREFGLYKSEGLELRSKEFNLVKYWDAFDHVFAPATPWRGN</sequence>
<dbReference type="AlphaFoldDB" id="A0A8H6WNP0"/>